<name>A0A1Y1UIL8_9TREE</name>
<dbReference type="OrthoDB" id="2635at2759"/>
<dbReference type="EMBL" id="NBSH01000005">
    <property type="protein sequence ID" value="ORX37900.1"/>
    <property type="molecule type" value="Genomic_DNA"/>
</dbReference>
<dbReference type="InParanoid" id="A0A1Y1UIL8"/>
<dbReference type="GeneID" id="33559955"/>
<evidence type="ECO:0000313" key="4">
    <source>
        <dbReference type="EMBL" id="ORX37900.1"/>
    </source>
</evidence>
<keyword evidence="5" id="KW-1185">Reference proteome</keyword>
<dbReference type="InterPro" id="IPR008979">
    <property type="entry name" value="Galactose-bd-like_sf"/>
</dbReference>
<feature type="domain" description="PITH" evidence="3">
    <location>
        <begin position="26"/>
        <end position="202"/>
    </location>
</feature>
<reference evidence="4 5" key="1">
    <citation type="submission" date="2017-03" db="EMBL/GenBank/DDBJ databases">
        <title>Widespread Adenine N6-methylation of Active Genes in Fungi.</title>
        <authorList>
            <consortium name="DOE Joint Genome Institute"/>
            <person name="Mondo S.J."/>
            <person name="Dannebaum R.O."/>
            <person name="Kuo R.C."/>
            <person name="Louie K.B."/>
            <person name="Bewick A.J."/>
            <person name="Labutti K."/>
            <person name="Haridas S."/>
            <person name="Kuo A."/>
            <person name="Salamov A."/>
            <person name="Ahrendt S.R."/>
            <person name="Lau R."/>
            <person name="Bowen B.P."/>
            <person name="Lipzen A."/>
            <person name="Sullivan W."/>
            <person name="Andreopoulos W.B."/>
            <person name="Clum A."/>
            <person name="Lindquist E."/>
            <person name="Daum C."/>
            <person name="Northen T.R."/>
            <person name="Ramamoorthy G."/>
            <person name="Schmitz R.J."/>
            <person name="Gryganskyi A."/>
            <person name="Culley D."/>
            <person name="Magnuson J."/>
            <person name="James T.Y."/>
            <person name="O'Malley M.A."/>
            <person name="Stajich J.E."/>
            <person name="Spatafora J.W."/>
            <person name="Visel A."/>
            <person name="Grigoriev I.V."/>
        </authorList>
    </citation>
    <scope>NUCLEOTIDE SEQUENCE [LARGE SCALE GENOMIC DNA]</scope>
    <source>
        <strain evidence="4 5">NRRL Y-17943</strain>
    </source>
</reference>
<proteinExistence type="inferred from homology"/>
<dbReference type="InterPro" id="IPR037047">
    <property type="entry name" value="PITH_dom_sf"/>
</dbReference>
<dbReference type="GO" id="GO:0005737">
    <property type="term" value="C:cytoplasm"/>
    <property type="evidence" value="ECO:0007669"/>
    <property type="project" value="UniProtKB-ARBA"/>
</dbReference>
<dbReference type="InterPro" id="IPR010400">
    <property type="entry name" value="PITH_dom"/>
</dbReference>
<dbReference type="Proteomes" id="UP000193218">
    <property type="component" value="Unassembled WGS sequence"/>
</dbReference>
<evidence type="ECO:0000313" key="5">
    <source>
        <dbReference type="Proteomes" id="UP000193218"/>
    </source>
</evidence>
<dbReference type="InterPro" id="IPR045099">
    <property type="entry name" value="PITH1-like"/>
</dbReference>
<dbReference type="SUPFAM" id="SSF49785">
    <property type="entry name" value="Galactose-binding domain-like"/>
    <property type="match status" value="1"/>
</dbReference>
<dbReference type="PANTHER" id="PTHR12175:SF1">
    <property type="entry name" value="PITH DOMAIN-CONTAINING PROTEIN 1"/>
    <property type="match status" value="1"/>
</dbReference>
<evidence type="ECO:0000259" key="3">
    <source>
        <dbReference type="PROSITE" id="PS51532"/>
    </source>
</evidence>
<accession>A0A1Y1UIL8</accession>
<dbReference type="AlphaFoldDB" id="A0A1Y1UIL8"/>
<organism evidence="4 5">
    <name type="scientific">Kockovaella imperatae</name>
    <dbReference type="NCBI Taxonomy" id="4999"/>
    <lineage>
        <taxon>Eukaryota</taxon>
        <taxon>Fungi</taxon>
        <taxon>Dikarya</taxon>
        <taxon>Basidiomycota</taxon>
        <taxon>Agaricomycotina</taxon>
        <taxon>Tremellomycetes</taxon>
        <taxon>Tremellales</taxon>
        <taxon>Cuniculitremaceae</taxon>
        <taxon>Kockovaella</taxon>
    </lineage>
</organism>
<feature type="compositionally biased region" description="Basic and acidic residues" evidence="2">
    <location>
        <begin position="1"/>
        <end position="26"/>
    </location>
</feature>
<evidence type="ECO:0000256" key="2">
    <source>
        <dbReference type="SAM" id="MobiDB-lite"/>
    </source>
</evidence>
<feature type="region of interest" description="Disordered" evidence="2">
    <location>
        <begin position="1"/>
        <end position="35"/>
    </location>
</feature>
<dbReference type="Pfam" id="PF06201">
    <property type="entry name" value="PITH"/>
    <property type="match status" value="1"/>
</dbReference>
<gene>
    <name evidence="4" type="ORF">BD324DRAFT_650442</name>
</gene>
<evidence type="ECO:0000256" key="1">
    <source>
        <dbReference type="ARBA" id="ARBA00025788"/>
    </source>
</evidence>
<dbReference type="PROSITE" id="PS51532">
    <property type="entry name" value="PITH"/>
    <property type="match status" value="1"/>
</dbReference>
<comment type="caution">
    <text evidence="4">The sequence shown here is derived from an EMBL/GenBank/DDBJ whole genome shotgun (WGS) entry which is preliminary data.</text>
</comment>
<dbReference type="GO" id="GO:0005634">
    <property type="term" value="C:nucleus"/>
    <property type="evidence" value="ECO:0007669"/>
    <property type="project" value="TreeGrafter"/>
</dbReference>
<sequence>MSCAEEHGDHHGHGHDHGDHHGHSHEVPLSAGPNDSLYGVVDTPNVVALNAMDGGEAGQRAIKPWHEKEDEGKYCESDADDSLIIKIPFNASVSLRSISIKAGPGGQTPSEMRLFKDAAGMDFSDAEAAEPAQMLEMVESTECVEYQVKAAKFAGITSLTLYFPGNTSDGEEDTTRVYYIGLRGKSAPLPQRPGIILYESAARPTDHKLEQKLMEGSSYRPGL</sequence>
<dbReference type="RefSeq" id="XP_021871887.1">
    <property type="nucleotide sequence ID" value="XM_022018146.1"/>
</dbReference>
<dbReference type="Gene3D" id="2.60.120.470">
    <property type="entry name" value="PITH domain"/>
    <property type="match status" value="1"/>
</dbReference>
<comment type="similarity">
    <text evidence="1">Belongs to the PITHD1 family.</text>
</comment>
<protein>
    <submittedName>
        <fullName evidence="4">Galactose-binding domain-like protein</fullName>
    </submittedName>
</protein>
<dbReference type="FunCoup" id="A0A1Y1UIL8">
    <property type="interactions" value="524"/>
</dbReference>
<dbReference type="PANTHER" id="PTHR12175">
    <property type="entry name" value="AD039 HT014 THIOREDOXIN FAMILY TRP26"/>
    <property type="match status" value="1"/>
</dbReference>